<dbReference type="InterPro" id="IPR017853">
    <property type="entry name" value="GH"/>
</dbReference>
<dbReference type="Pfam" id="PF08924">
    <property type="entry name" value="Rv2525c_GlyHyd-like"/>
    <property type="match status" value="1"/>
</dbReference>
<dbReference type="Proteomes" id="UP000594205">
    <property type="component" value="Chromosome"/>
</dbReference>
<dbReference type="Pfam" id="PF01471">
    <property type="entry name" value="PG_binding_1"/>
    <property type="match status" value="1"/>
</dbReference>
<dbReference type="SUPFAM" id="SSF51445">
    <property type="entry name" value="(Trans)glycosidases"/>
    <property type="match status" value="1"/>
</dbReference>
<keyword evidence="4" id="KW-1185">Reference proteome</keyword>
<evidence type="ECO:0000313" key="4">
    <source>
        <dbReference type="Proteomes" id="UP000594205"/>
    </source>
</evidence>
<gene>
    <name evidence="3" type="ORF">IM697_39980</name>
</gene>
<dbReference type="SUPFAM" id="SSF47090">
    <property type="entry name" value="PGBD-like"/>
    <property type="match status" value="1"/>
</dbReference>
<feature type="domain" description="Rv2525c-like glycoside hydrolase-like" evidence="2">
    <location>
        <begin position="306"/>
        <end position="489"/>
    </location>
</feature>
<evidence type="ECO:0000313" key="3">
    <source>
        <dbReference type="EMBL" id="QOV36131.1"/>
    </source>
</evidence>
<feature type="domain" description="Peptidoglycan binding-like" evidence="1">
    <location>
        <begin position="241"/>
        <end position="279"/>
    </location>
</feature>
<sequence length="728" mass="80223">MADEMVRRAQRFVNTVYGEDKIGMEVETDGITSWQLMYALTRALQYELGITGLSNNFGPTTLSRLESAWPSIGFGDTPANVTMIIQSALYAKGYDGSGINGIYDERTADAVALMKARMGVGGAYPGSDLVPKVFKALLTMDAYVVVNNGSETICDIQRWLNGRYVKRRDFFIMPCDGHYSRTVATAMIYAVQYELGMADGVATGWFGPKTLNGLKDHTLAVGSTGNWVRLFSAALCFTKRSTTFTETYGPSTAEAVRAFQRFVALDETGRADASTWASLLVSFGDQTRKGAGCDGVTKITNARAATLESEGIEIVGRYLNPGGSALPEKQIQPGELETIAANGLRCFPIYQTWNRAVGDFSYDAGVRAALSAIEWAKRHGFKNGTTIYFAVDYDAVDWEVTEHIIPHFKGVHGTVGENSSYNVGIYGARNVCQRVSDQGYAVTSFVSDMSAGFSGNIGYPLPRNWAFDQIVTKTIGSGDGRIEIDVNIVSGRDRGQNSFAPALDTSGLDTDFDTSLRSTALDEVQRYLEEIGVPETGGDGWTDDDWATIGGNSTTDAFDDVLSMDWLFTDLARLLRLRKALVQAPVLWELRKWNVLDKVADEEVKAGRRDDSSTGWGQIFAWVAIAARNYCIDKGIINGDRLTEDDRRDVWNRLHDDPMYNITTAAYLTIFNAYQTNVPRPGLNTSDSDTQEILARYNGVDEGAQKYGRELIGLYQVLERYNRISRTN</sequence>
<evidence type="ECO:0000259" key="1">
    <source>
        <dbReference type="Pfam" id="PF01471"/>
    </source>
</evidence>
<dbReference type="AlphaFoldDB" id="A0A7M2SLN7"/>
<dbReference type="InterPro" id="IPR036365">
    <property type="entry name" value="PGBD-like_sf"/>
</dbReference>
<evidence type="ECO:0000259" key="2">
    <source>
        <dbReference type="Pfam" id="PF08924"/>
    </source>
</evidence>
<name>A0A7M2SLN7_9ACTN</name>
<dbReference type="RefSeq" id="WP_194041769.1">
    <property type="nucleotide sequence ID" value="NZ_CP063373.1"/>
</dbReference>
<organism evidence="3 4">
    <name type="scientific">Streptomyces ferrugineus</name>
    <dbReference type="NCBI Taxonomy" id="1413221"/>
    <lineage>
        <taxon>Bacteria</taxon>
        <taxon>Bacillati</taxon>
        <taxon>Actinomycetota</taxon>
        <taxon>Actinomycetes</taxon>
        <taxon>Kitasatosporales</taxon>
        <taxon>Streptomycetaceae</taxon>
        <taxon>Streptomyces</taxon>
    </lineage>
</organism>
<dbReference type="Gene3D" id="3.20.20.80">
    <property type="entry name" value="Glycosidases"/>
    <property type="match status" value="1"/>
</dbReference>
<dbReference type="KEGG" id="sfeu:IM697_39980"/>
<accession>A0A7M2SLN7</accession>
<dbReference type="InterPro" id="IPR015020">
    <property type="entry name" value="Rv2525c-like_Glyco_Hydro-like"/>
</dbReference>
<proteinExistence type="predicted"/>
<dbReference type="InterPro" id="IPR036366">
    <property type="entry name" value="PGBDSf"/>
</dbReference>
<dbReference type="EMBL" id="CP063373">
    <property type="protein sequence ID" value="QOV36131.1"/>
    <property type="molecule type" value="Genomic_DNA"/>
</dbReference>
<dbReference type="Gene3D" id="1.10.101.10">
    <property type="entry name" value="PGBD-like superfamily/PGBD"/>
    <property type="match status" value="1"/>
</dbReference>
<dbReference type="CDD" id="cd06418">
    <property type="entry name" value="GH25_BacA-like"/>
    <property type="match status" value="1"/>
</dbReference>
<dbReference type="InterPro" id="IPR002477">
    <property type="entry name" value="Peptidoglycan-bd-like"/>
</dbReference>
<reference evidence="3 4" key="1">
    <citation type="submission" date="2020-10" db="EMBL/GenBank/DDBJ databases">
        <title>Streptomyces ferrugineus complate genome analysis.</title>
        <authorList>
            <person name="Anwar N."/>
        </authorList>
    </citation>
    <scope>NUCLEOTIDE SEQUENCE [LARGE SCALE GENOMIC DNA]</scope>
    <source>
        <strain evidence="3 4">CCTCC AA2014009</strain>
    </source>
</reference>
<protein>
    <submittedName>
        <fullName evidence="3">DUF1906 domain-containing protein</fullName>
    </submittedName>
</protein>